<dbReference type="VEuPathDB" id="FungiDB:T552_02648"/>
<reference evidence="3" key="1">
    <citation type="journal article" date="2016" name="Nat. Commun.">
        <title>Genome analysis of three Pneumocystis species reveals adaptation mechanisms to life exclusively in mammalian hosts.</title>
        <authorList>
            <person name="Ma L."/>
            <person name="Chen Z."/>
            <person name="Huang D.W."/>
            <person name="Kutty G."/>
            <person name="Ishihara M."/>
            <person name="Wang H."/>
            <person name="Abouelleil A."/>
            <person name="Bishop L."/>
            <person name="Davey E."/>
            <person name="Deng R."/>
            <person name="Deng X."/>
            <person name="Fan L."/>
            <person name="Fantoni G."/>
            <person name="Fitzgerald M."/>
            <person name="Gogineni E."/>
            <person name="Goldberg J.M."/>
            <person name="Handley G."/>
            <person name="Hu X."/>
            <person name="Huber C."/>
            <person name="Jiao X."/>
            <person name="Jones K."/>
            <person name="Levin J.Z."/>
            <person name="Liu Y."/>
            <person name="Macdonald P."/>
            <person name="Melnikov A."/>
            <person name="Raley C."/>
            <person name="Sassi M."/>
            <person name="Sherman B.T."/>
            <person name="Song X."/>
            <person name="Sykes S."/>
            <person name="Tran B."/>
            <person name="Walsh L."/>
            <person name="Xia Y."/>
            <person name="Yang J."/>
            <person name="Young S."/>
            <person name="Zeng Q."/>
            <person name="Zheng X."/>
            <person name="Stephens R."/>
            <person name="Nusbaum C."/>
            <person name="Birren B.W."/>
            <person name="Azadi P."/>
            <person name="Lempicki R.A."/>
            <person name="Cuomo C.A."/>
            <person name="Kovacs J.A."/>
        </authorList>
    </citation>
    <scope>NUCLEOTIDE SEQUENCE [LARGE SCALE GENOMIC DNA]</scope>
    <source>
        <strain evidence="3">B80</strain>
    </source>
</reference>
<protein>
    <recommendedName>
        <fullName evidence="1">Metallo-beta-lactamase domain-containing protein</fullName>
    </recommendedName>
</protein>
<accession>A0A0W4ZE31</accession>
<dbReference type="SUPFAM" id="SSF56281">
    <property type="entry name" value="Metallo-hydrolase/oxidoreductase"/>
    <property type="match status" value="1"/>
</dbReference>
<dbReference type="PANTHER" id="PTHR42663">
    <property type="entry name" value="HYDROLASE C777.06C-RELATED-RELATED"/>
    <property type="match status" value="1"/>
</dbReference>
<sequence length="310" mass="34833">MAQAKPIELIFLGTGASGSVPSIHCLTENPPTCSVCIDATYINSKNRRRNTSAAILIKDCDDNLKTLIIDCGKTFYETALQFFPRYSLRKIDALLITHAHADAINGLDDLRQWTLKGLIQDYVDIYLTSETMDVISTTFPYCVYPEKATGGGDVPSFRFHIIDSIHPFIVESCGNITVYPLKIQHGFFQNEQGNKLPFYILGYRINNLSYISDVSLIPDETVDIIKGCEFLVLDALKEHPHLSHFSIPQALDFVSHLGLNLPKKVFFIGFDHSIAHDDLEKRLNKEVQYGVLKNTCILPAYDGMRISLID</sequence>
<dbReference type="Pfam" id="PF12706">
    <property type="entry name" value="Lactamase_B_2"/>
    <property type="match status" value="1"/>
</dbReference>
<dbReference type="OrthoDB" id="341300at2759"/>
<dbReference type="GeneID" id="28937383"/>
<feature type="domain" description="Metallo-beta-lactamase" evidence="1">
    <location>
        <begin position="67"/>
        <end position="266"/>
    </location>
</feature>
<keyword evidence="3" id="KW-1185">Reference proteome</keyword>
<dbReference type="PANTHER" id="PTHR42663:SF6">
    <property type="entry name" value="HYDROLASE C777.06C-RELATED"/>
    <property type="match status" value="1"/>
</dbReference>
<proteinExistence type="predicted"/>
<comment type="caution">
    <text evidence="2">The sequence shown here is derived from an EMBL/GenBank/DDBJ whole genome shotgun (WGS) entry which is preliminary data.</text>
</comment>
<dbReference type="EMBL" id="LFVZ01000012">
    <property type="protein sequence ID" value="KTW26639.1"/>
    <property type="molecule type" value="Genomic_DNA"/>
</dbReference>
<dbReference type="CDD" id="cd16279">
    <property type="entry name" value="metallo-hydrolase-like_MBL-fold"/>
    <property type="match status" value="1"/>
</dbReference>
<dbReference type="Proteomes" id="UP000054454">
    <property type="component" value="Unassembled WGS sequence"/>
</dbReference>
<dbReference type="AlphaFoldDB" id="A0A0W4ZE31"/>
<dbReference type="Gene3D" id="3.60.15.10">
    <property type="entry name" value="Ribonuclease Z/Hydroxyacylglutathione hydrolase-like"/>
    <property type="match status" value="1"/>
</dbReference>
<organism evidence="2 3">
    <name type="scientific">Pneumocystis carinii (strain B80)</name>
    <name type="common">Rat pneumocystis pneumonia agent</name>
    <name type="synonym">Pneumocystis carinii f. sp. carinii</name>
    <dbReference type="NCBI Taxonomy" id="1408658"/>
    <lineage>
        <taxon>Eukaryota</taxon>
        <taxon>Fungi</taxon>
        <taxon>Dikarya</taxon>
        <taxon>Ascomycota</taxon>
        <taxon>Taphrinomycotina</taxon>
        <taxon>Pneumocystomycetes</taxon>
        <taxon>Pneumocystaceae</taxon>
        <taxon>Pneumocystis</taxon>
    </lineage>
</organism>
<dbReference type="InterPro" id="IPR001279">
    <property type="entry name" value="Metallo-B-lactamas"/>
</dbReference>
<dbReference type="InterPro" id="IPR036866">
    <property type="entry name" value="RibonucZ/Hydroxyglut_hydro"/>
</dbReference>
<name>A0A0W4ZE31_PNEC8</name>
<evidence type="ECO:0000313" key="3">
    <source>
        <dbReference type="Proteomes" id="UP000054454"/>
    </source>
</evidence>
<dbReference type="RefSeq" id="XP_018224974.1">
    <property type="nucleotide sequence ID" value="XM_018371180.1"/>
</dbReference>
<gene>
    <name evidence="2" type="ORF">T552_02648</name>
</gene>
<evidence type="ECO:0000259" key="1">
    <source>
        <dbReference type="Pfam" id="PF12706"/>
    </source>
</evidence>
<evidence type="ECO:0000313" key="2">
    <source>
        <dbReference type="EMBL" id="KTW26639.1"/>
    </source>
</evidence>